<accession>A0ABD3HLW9</accession>
<reference evidence="2 3" key="1">
    <citation type="submission" date="2024-09" db="EMBL/GenBank/DDBJ databases">
        <title>Chromosome-scale assembly of Riccia sorocarpa.</title>
        <authorList>
            <person name="Paukszto L."/>
        </authorList>
    </citation>
    <scope>NUCLEOTIDE SEQUENCE [LARGE SCALE GENOMIC DNA]</scope>
    <source>
        <strain evidence="2">LP-2024</strain>
        <tissue evidence="2">Aerial parts of the thallus</tissue>
    </source>
</reference>
<keyword evidence="3" id="KW-1185">Reference proteome</keyword>
<gene>
    <name evidence="2" type="ORF">R1sor_006074</name>
</gene>
<organism evidence="2 3">
    <name type="scientific">Riccia sorocarpa</name>
    <dbReference type="NCBI Taxonomy" id="122646"/>
    <lineage>
        <taxon>Eukaryota</taxon>
        <taxon>Viridiplantae</taxon>
        <taxon>Streptophyta</taxon>
        <taxon>Embryophyta</taxon>
        <taxon>Marchantiophyta</taxon>
        <taxon>Marchantiopsida</taxon>
        <taxon>Marchantiidae</taxon>
        <taxon>Marchantiales</taxon>
        <taxon>Ricciaceae</taxon>
        <taxon>Riccia</taxon>
    </lineage>
</organism>
<evidence type="ECO:0000313" key="2">
    <source>
        <dbReference type="EMBL" id="KAL3692423.1"/>
    </source>
</evidence>
<evidence type="ECO:0000256" key="1">
    <source>
        <dbReference type="SAM" id="MobiDB-lite"/>
    </source>
</evidence>
<comment type="caution">
    <text evidence="2">The sequence shown here is derived from an EMBL/GenBank/DDBJ whole genome shotgun (WGS) entry which is preliminary data.</text>
</comment>
<name>A0ABD3HLW9_9MARC</name>
<dbReference type="EMBL" id="JBJQOH010000003">
    <property type="protein sequence ID" value="KAL3692423.1"/>
    <property type="molecule type" value="Genomic_DNA"/>
</dbReference>
<sequence>MNFVQLLRQQTTGAHETSRRGDMQPMEEDLQSAATHDHFPISLALATPEMVTFSSIRGASYFKVDHTILQDNHLLEQLKEVWARLDQHPEFSICSYLQAWQEQLQMIQARQQTRDRQLKLLPGLERQLAQLHDANDFSPGIVQQIAELSAQVARLRELQ</sequence>
<evidence type="ECO:0000313" key="3">
    <source>
        <dbReference type="Proteomes" id="UP001633002"/>
    </source>
</evidence>
<dbReference type="Proteomes" id="UP001633002">
    <property type="component" value="Unassembled WGS sequence"/>
</dbReference>
<dbReference type="AlphaFoldDB" id="A0ABD3HLW9"/>
<protein>
    <submittedName>
        <fullName evidence="2">Uncharacterized protein</fullName>
    </submittedName>
</protein>
<proteinExistence type="predicted"/>
<feature type="region of interest" description="Disordered" evidence="1">
    <location>
        <begin position="1"/>
        <end position="28"/>
    </location>
</feature>